<dbReference type="OrthoDB" id="3792666at2759"/>
<dbReference type="Proteomes" id="UP000799779">
    <property type="component" value="Unassembled WGS sequence"/>
</dbReference>
<evidence type="ECO:0000313" key="3">
    <source>
        <dbReference type="Proteomes" id="UP000799779"/>
    </source>
</evidence>
<feature type="region of interest" description="Disordered" evidence="1">
    <location>
        <begin position="241"/>
        <end position="283"/>
    </location>
</feature>
<keyword evidence="3" id="KW-1185">Reference proteome</keyword>
<sequence length="283" mass="32799">MPKLEDLSHTISILRLKELPKNAVQVPIEEAYRDYVGPGQYLHLKVGIAQTGAPWRKYQYRSDEAAKLAQELGKFTIMGVKTSPWKPKKEPILKEGGMPLKEMYIMPTSPESYVRIILAKTYHFLAEGHPVEFCVRIQKYPKTSNPQDHSLFHWIHSYFPHLRPDFIMKAMPEGTYYQIKPVSDGEHVQWVMKVAKEKKPLYYDIKLQHQKGKVLAQIKQGKQASIPKKLRMSEDVVKDAIPDDVNKAGQRNLGDEFPWDVREGEKPRVQKDKRGRGRGRGRW</sequence>
<dbReference type="EMBL" id="ML977695">
    <property type="protein sequence ID" value="KAF1993585.1"/>
    <property type="molecule type" value="Genomic_DNA"/>
</dbReference>
<feature type="compositionally biased region" description="Basic and acidic residues" evidence="1">
    <location>
        <begin position="259"/>
        <end position="272"/>
    </location>
</feature>
<reference evidence="2" key="1">
    <citation type="journal article" date="2020" name="Stud. Mycol.">
        <title>101 Dothideomycetes genomes: a test case for predicting lifestyles and emergence of pathogens.</title>
        <authorList>
            <person name="Haridas S."/>
            <person name="Albert R."/>
            <person name="Binder M."/>
            <person name="Bloem J."/>
            <person name="Labutti K."/>
            <person name="Salamov A."/>
            <person name="Andreopoulos B."/>
            <person name="Baker S."/>
            <person name="Barry K."/>
            <person name="Bills G."/>
            <person name="Bluhm B."/>
            <person name="Cannon C."/>
            <person name="Castanera R."/>
            <person name="Culley D."/>
            <person name="Daum C."/>
            <person name="Ezra D."/>
            <person name="Gonzalez J."/>
            <person name="Henrissat B."/>
            <person name="Kuo A."/>
            <person name="Liang C."/>
            <person name="Lipzen A."/>
            <person name="Lutzoni F."/>
            <person name="Magnuson J."/>
            <person name="Mondo S."/>
            <person name="Nolan M."/>
            <person name="Ohm R."/>
            <person name="Pangilinan J."/>
            <person name="Park H.-J."/>
            <person name="Ramirez L."/>
            <person name="Alfaro M."/>
            <person name="Sun H."/>
            <person name="Tritt A."/>
            <person name="Yoshinaga Y."/>
            <person name="Zwiers L.-H."/>
            <person name="Turgeon B."/>
            <person name="Goodwin S."/>
            <person name="Spatafora J."/>
            <person name="Crous P."/>
            <person name="Grigoriev I."/>
        </authorList>
    </citation>
    <scope>NUCLEOTIDE SEQUENCE</scope>
    <source>
        <strain evidence="2">CBS 123094</strain>
    </source>
</reference>
<feature type="compositionally biased region" description="Basic residues" evidence="1">
    <location>
        <begin position="273"/>
        <end position="283"/>
    </location>
</feature>
<dbReference type="AlphaFoldDB" id="A0A6A5W383"/>
<name>A0A6A5W383_9PLEO</name>
<organism evidence="2 3">
    <name type="scientific">Amniculicola lignicola CBS 123094</name>
    <dbReference type="NCBI Taxonomy" id="1392246"/>
    <lineage>
        <taxon>Eukaryota</taxon>
        <taxon>Fungi</taxon>
        <taxon>Dikarya</taxon>
        <taxon>Ascomycota</taxon>
        <taxon>Pezizomycotina</taxon>
        <taxon>Dothideomycetes</taxon>
        <taxon>Pleosporomycetidae</taxon>
        <taxon>Pleosporales</taxon>
        <taxon>Amniculicolaceae</taxon>
        <taxon>Amniculicola</taxon>
    </lineage>
</organism>
<protein>
    <submittedName>
        <fullName evidence="2">Uncharacterized protein</fullName>
    </submittedName>
</protein>
<gene>
    <name evidence="2" type="ORF">P154DRAFT_527653</name>
</gene>
<evidence type="ECO:0000256" key="1">
    <source>
        <dbReference type="SAM" id="MobiDB-lite"/>
    </source>
</evidence>
<evidence type="ECO:0000313" key="2">
    <source>
        <dbReference type="EMBL" id="KAF1993585.1"/>
    </source>
</evidence>
<accession>A0A6A5W383</accession>
<proteinExistence type="predicted"/>